<dbReference type="PANTHER" id="PTHR22893">
    <property type="entry name" value="NADH OXIDOREDUCTASE-RELATED"/>
    <property type="match status" value="1"/>
</dbReference>
<dbReference type="PANTHER" id="PTHR22893:SF91">
    <property type="entry name" value="NADPH DEHYDROGENASE 2-RELATED"/>
    <property type="match status" value="1"/>
</dbReference>
<proteinExistence type="predicted"/>
<dbReference type="RefSeq" id="WP_345613365.1">
    <property type="nucleotide sequence ID" value="NZ_BAABJO010000060.1"/>
</dbReference>
<feature type="domain" description="NADH:flavin oxidoreductase/NADH oxidase N-terminal" evidence="1">
    <location>
        <begin position="5"/>
        <end position="330"/>
    </location>
</feature>
<dbReference type="EMBL" id="BAABJO010000060">
    <property type="protein sequence ID" value="GAA5142376.1"/>
    <property type="molecule type" value="Genomic_DNA"/>
</dbReference>
<dbReference type="Proteomes" id="UP001500804">
    <property type="component" value="Unassembled WGS sequence"/>
</dbReference>
<protein>
    <submittedName>
        <fullName evidence="2">Alkene reductase</fullName>
    </submittedName>
</protein>
<gene>
    <name evidence="2" type="ORF">GCM10023320_82550</name>
</gene>
<comment type="caution">
    <text evidence="2">The sequence shown here is derived from an EMBL/GenBank/DDBJ whole genome shotgun (WGS) entry which is preliminary data.</text>
</comment>
<dbReference type="Gene3D" id="3.20.20.70">
    <property type="entry name" value="Aldolase class I"/>
    <property type="match status" value="1"/>
</dbReference>
<evidence type="ECO:0000259" key="1">
    <source>
        <dbReference type="Pfam" id="PF00724"/>
    </source>
</evidence>
<evidence type="ECO:0000313" key="3">
    <source>
        <dbReference type="Proteomes" id="UP001500804"/>
    </source>
</evidence>
<dbReference type="Pfam" id="PF00724">
    <property type="entry name" value="Oxidored_FMN"/>
    <property type="match status" value="1"/>
</dbReference>
<reference evidence="3" key="1">
    <citation type="journal article" date="2019" name="Int. J. Syst. Evol. Microbiol.">
        <title>The Global Catalogue of Microorganisms (GCM) 10K type strain sequencing project: providing services to taxonomists for standard genome sequencing and annotation.</title>
        <authorList>
            <consortium name="The Broad Institute Genomics Platform"/>
            <consortium name="The Broad Institute Genome Sequencing Center for Infectious Disease"/>
            <person name="Wu L."/>
            <person name="Ma J."/>
        </authorList>
    </citation>
    <scope>NUCLEOTIDE SEQUENCE [LARGE SCALE GENOMIC DNA]</scope>
    <source>
        <strain evidence="3">JCM 18302</strain>
    </source>
</reference>
<dbReference type="CDD" id="cd02933">
    <property type="entry name" value="OYE_like_FMN"/>
    <property type="match status" value="1"/>
</dbReference>
<organism evidence="2 3">
    <name type="scientific">Pseudonocardia adelaidensis</name>
    <dbReference type="NCBI Taxonomy" id="648754"/>
    <lineage>
        <taxon>Bacteria</taxon>
        <taxon>Bacillati</taxon>
        <taxon>Actinomycetota</taxon>
        <taxon>Actinomycetes</taxon>
        <taxon>Pseudonocardiales</taxon>
        <taxon>Pseudonocardiaceae</taxon>
        <taxon>Pseudonocardia</taxon>
    </lineage>
</organism>
<accession>A0ABP9P881</accession>
<keyword evidence="3" id="KW-1185">Reference proteome</keyword>
<evidence type="ECO:0000313" key="2">
    <source>
        <dbReference type="EMBL" id="GAA5142376.1"/>
    </source>
</evidence>
<dbReference type="InterPro" id="IPR001155">
    <property type="entry name" value="OxRdtase_FMN_N"/>
</dbReference>
<dbReference type="SUPFAM" id="SSF51395">
    <property type="entry name" value="FMN-linked oxidoreductases"/>
    <property type="match status" value="1"/>
</dbReference>
<sequence length="357" mass="37695">MTTAFDPVDLAGHRLDHRIALSPMTRSRAYGPGQSPTAATATYYAQRAAGGLLITEGVQPSVVGQGYPNTPGLHSDEQVRAWRGVTDAVHARGGVIFAQLMHTGRIGHPSLLPGDLHPMGPSAVTATGKVFTADGGLQDLVTPVALTEDDITRTIADFAAAARNAVAAGFDGVELHGANGYLLHQFLSTNANRRTDRWGGSAANRIRFTTEVVGAVADAIGSQRVGLRISPGNPLNDIREDDADLTYPALVDAIDPLGLAYLHLLEGADADLTALLRKQFTGTLVLNPYTPGRHTGPEDLHRIEDGTADILSFGALYLANPDLPARLAAGGPFNAPDRATFYGGDERGYTDYPTLTD</sequence>
<dbReference type="InterPro" id="IPR045247">
    <property type="entry name" value="Oye-like"/>
</dbReference>
<name>A0ABP9P881_9PSEU</name>
<dbReference type="InterPro" id="IPR013785">
    <property type="entry name" value="Aldolase_TIM"/>
</dbReference>